<dbReference type="PANTHER" id="PTHR30146">
    <property type="entry name" value="LACI-RELATED TRANSCRIPTIONAL REPRESSOR"/>
    <property type="match status" value="1"/>
</dbReference>
<evidence type="ECO:0000313" key="8">
    <source>
        <dbReference type="Proteomes" id="UP000321927"/>
    </source>
</evidence>
<evidence type="ECO:0000313" key="6">
    <source>
        <dbReference type="EMBL" id="TXD79601.1"/>
    </source>
</evidence>
<dbReference type="EMBL" id="VORV01000001">
    <property type="protein sequence ID" value="TXD79601.1"/>
    <property type="molecule type" value="Genomic_DNA"/>
</dbReference>
<keyword evidence="2" id="KW-0238">DNA-binding</keyword>
<dbReference type="PROSITE" id="PS50932">
    <property type="entry name" value="HTH_LACI_2"/>
    <property type="match status" value="1"/>
</dbReference>
<evidence type="ECO:0000256" key="2">
    <source>
        <dbReference type="ARBA" id="ARBA00023125"/>
    </source>
</evidence>
<dbReference type="InterPro" id="IPR001761">
    <property type="entry name" value="Peripla_BP/Lac1_sug-bd_dom"/>
</dbReference>
<proteinExistence type="predicted"/>
<dbReference type="RefSeq" id="WP_086501828.1">
    <property type="nucleotide sequence ID" value="NZ_MSSV01000011.1"/>
</dbReference>
<feature type="domain" description="HTH lacI-type" evidence="4">
    <location>
        <begin position="5"/>
        <end position="59"/>
    </location>
</feature>
<dbReference type="GO" id="GO:0000976">
    <property type="term" value="F:transcription cis-regulatory region binding"/>
    <property type="evidence" value="ECO:0007669"/>
    <property type="project" value="TreeGrafter"/>
</dbReference>
<keyword evidence="3" id="KW-0804">Transcription</keyword>
<reference evidence="6 8" key="2">
    <citation type="submission" date="2019-08" db="EMBL/GenBank/DDBJ databases">
        <title>Genome of Algoriphagus ratkowskyi IC026.</title>
        <authorList>
            <person name="Bowman J.P."/>
        </authorList>
    </citation>
    <scope>NUCLEOTIDE SEQUENCE [LARGE SCALE GENOMIC DNA]</scope>
    <source>
        <strain evidence="6 8">IC026</strain>
    </source>
</reference>
<dbReference type="CDD" id="cd01392">
    <property type="entry name" value="HTH_LacI"/>
    <property type="match status" value="1"/>
</dbReference>
<gene>
    <name evidence="6" type="ORF">ESW18_00260</name>
    <name evidence="5" type="ORF">LV84_02620</name>
</gene>
<dbReference type="OrthoDB" id="867148at2"/>
<name>A0A2W7SXF2_9BACT</name>
<evidence type="ECO:0000256" key="1">
    <source>
        <dbReference type="ARBA" id="ARBA00023015"/>
    </source>
</evidence>
<dbReference type="SMART" id="SM00354">
    <property type="entry name" value="HTH_LACI"/>
    <property type="match status" value="1"/>
</dbReference>
<dbReference type="Proteomes" id="UP000249115">
    <property type="component" value="Unassembled WGS sequence"/>
</dbReference>
<dbReference type="SUPFAM" id="SSF53822">
    <property type="entry name" value="Periplasmic binding protein-like I"/>
    <property type="match status" value="1"/>
</dbReference>
<dbReference type="CDD" id="cd06267">
    <property type="entry name" value="PBP1_LacI_sugar_binding-like"/>
    <property type="match status" value="1"/>
</dbReference>
<dbReference type="Proteomes" id="UP000321927">
    <property type="component" value="Unassembled WGS sequence"/>
</dbReference>
<protein>
    <submittedName>
        <fullName evidence="5">LacI family transcriptional regulator</fullName>
    </submittedName>
</protein>
<reference evidence="5 7" key="1">
    <citation type="submission" date="2018-06" db="EMBL/GenBank/DDBJ databases">
        <title>Genomic Encyclopedia of Archaeal and Bacterial Type Strains, Phase II (KMG-II): from individual species to whole genera.</title>
        <authorList>
            <person name="Goeker M."/>
        </authorList>
    </citation>
    <scope>NUCLEOTIDE SEQUENCE [LARGE SCALE GENOMIC DNA]</scope>
    <source>
        <strain evidence="5 7">DSM 22686</strain>
    </source>
</reference>
<dbReference type="AlphaFoldDB" id="A0A2W7SXF2"/>
<dbReference type="Pfam" id="PF00356">
    <property type="entry name" value="LacI"/>
    <property type="match status" value="1"/>
</dbReference>
<evidence type="ECO:0000313" key="7">
    <source>
        <dbReference type="Proteomes" id="UP000249115"/>
    </source>
</evidence>
<dbReference type="SUPFAM" id="SSF47413">
    <property type="entry name" value="lambda repressor-like DNA-binding domains"/>
    <property type="match status" value="1"/>
</dbReference>
<dbReference type="InterPro" id="IPR000843">
    <property type="entry name" value="HTH_LacI"/>
</dbReference>
<dbReference type="Pfam" id="PF00532">
    <property type="entry name" value="Peripla_BP_1"/>
    <property type="match status" value="1"/>
</dbReference>
<dbReference type="Gene3D" id="1.10.260.40">
    <property type="entry name" value="lambda repressor-like DNA-binding domains"/>
    <property type="match status" value="1"/>
</dbReference>
<organism evidence="5 7">
    <name type="scientific">Algoriphagus ratkowskyi</name>
    <dbReference type="NCBI Taxonomy" id="57028"/>
    <lineage>
        <taxon>Bacteria</taxon>
        <taxon>Pseudomonadati</taxon>
        <taxon>Bacteroidota</taxon>
        <taxon>Cytophagia</taxon>
        <taxon>Cytophagales</taxon>
        <taxon>Cyclobacteriaceae</taxon>
        <taxon>Algoriphagus</taxon>
    </lineage>
</organism>
<dbReference type="GO" id="GO:0003700">
    <property type="term" value="F:DNA-binding transcription factor activity"/>
    <property type="evidence" value="ECO:0007669"/>
    <property type="project" value="TreeGrafter"/>
</dbReference>
<dbReference type="InterPro" id="IPR010982">
    <property type="entry name" value="Lambda_DNA-bd_dom_sf"/>
</dbReference>
<dbReference type="PANTHER" id="PTHR30146:SF109">
    <property type="entry name" value="HTH-TYPE TRANSCRIPTIONAL REGULATOR GALS"/>
    <property type="match status" value="1"/>
</dbReference>
<keyword evidence="1" id="KW-0805">Transcription regulation</keyword>
<dbReference type="Gene3D" id="3.40.50.2300">
    <property type="match status" value="2"/>
</dbReference>
<comment type="caution">
    <text evidence="5">The sequence shown here is derived from an EMBL/GenBank/DDBJ whole genome shotgun (WGS) entry which is preliminary data.</text>
</comment>
<evidence type="ECO:0000256" key="3">
    <source>
        <dbReference type="ARBA" id="ARBA00023163"/>
    </source>
</evidence>
<evidence type="ECO:0000259" key="4">
    <source>
        <dbReference type="PROSITE" id="PS50932"/>
    </source>
</evidence>
<keyword evidence="8" id="KW-1185">Reference proteome</keyword>
<sequence>MAGGISLKELAAELKLAPSTVSRALNDSYEISDATKKRVISMAEKLNYHANPFARSLRENKSKTIAVIIPERINNFFAQVVDGIEEIAQEHGYHLLIYNTHEDLERERKIVNLLLNGRADAIVMSVTSQTSDISHLQKLHDRGLPIVFFDRIRADIPTTKFITNDYESAFEGTKHLIKQGCTKIALLTLGKDLSISQERQRGYSDAILSEGMELNPALTLYCSHEEPHNVKLIQELLLSSDRPDGILSSAEKLAFATYQAIKRTKLRMPSDVKLISFANSSIAGLLNPSLTTITQPALSIGNECAKLLIKKLTKPKHYELLDQVITIPSQLTIRESTLQE</sequence>
<evidence type="ECO:0000313" key="5">
    <source>
        <dbReference type="EMBL" id="PZX55482.1"/>
    </source>
</evidence>
<accession>A0A2W7SXF2</accession>
<dbReference type="EMBL" id="QKZU01000009">
    <property type="protein sequence ID" value="PZX55482.1"/>
    <property type="molecule type" value="Genomic_DNA"/>
</dbReference>
<dbReference type="InterPro" id="IPR028082">
    <property type="entry name" value="Peripla_BP_I"/>
</dbReference>